<protein>
    <recommendedName>
        <fullName evidence="5">Membrane protein SCJ1.26</fullName>
    </recommendedName>
</protein>
<organism evidence="3 4">
    <name type="scientific">Streptomyces nanshensis</name>
    <dbReference type="NCBI Taxonomy" id="518642"/>
    <lineage>
        <taxon>Bacteria</taxon>
        <taxon>Bacillati</taxon>
        <taxon>Actinomycetota</taxon>
        <taxon>Actinomycetes</taxon>
        <taxon>Kitasatosporales</taxon>
        <taxon>Streptomycetaceae</taxon>
        <taxon>Streptomyces</taxon>
    </lineage>
</organism>
<dbReference type="RefSeq" id="WP_070014647.1">
    <property type="nucleotide sequence ID" value="NZ_LJGW01000037.1"/>
</dbReference>
<name>A0A1E7LCJ5_9ACTN</name>
<dbReference type="InterPro" id="IPR039708">
    <property type="entry name" value="MT1774/Rv1733c-like"/>
</dbReference>
<evidence type="ECO:0008006" key="5">
    <source>
        <dbReference type="Google" id="ProtNLM"/>
    </source>
</evidence>
<keyword evidence="2" id="KW-0812">Transmembrane</keyword>
<dbReference type="Proteomes" id="UP000176005">
    <property type="component" value="Unassembled WGS sequence"/>
</dbReference>
<proteinExistence type="predicted"/>
<keyword evidence="2" id="KW-1133">Transmembrane helix</keyword>
<feature type="region of interest" description="Disordered" evidence="1">
    <location>
        <begin position="93"/>
        <end position="114"/>
    </location>
</feature>
<evidence type="ECO:0000256" key="2">
    <source>
        <dbReference type="SAM" id="Phobius"/>
    </source>
</evidence>
<gene>
    <name evidence="3" type="ORF">AN218_01720</name>
</gene>
<comment type="caution">
    <text evidence="3">The sequence shown here is derived from an EMBL/GenBank/DDBJ whole genome shotgun (WGS) entry which is preliminary data.</text>
</comment>
<evidence type="ECO:0000313" key="3">
    <source>
        <dbReference type="EMBL" id="OEV13831.1"/>
    </source>
</evidence>
<sequence length="188" mass="20525">MRTRRWLWRWRKNPLKRRSDHAEAWAGLAAAVIMAVGAPLTGALAADEATSALREQPGLHRASAVLREDAPTTDGVVTVSDEPTVLTEVQWTGPDGRPHTGRAPVESGTGQGTRVPIWLDGRGQPHEPPPDASEVALESGAAGGAVAVGTCFFVGSACWVVRRRLDARREKQWESEWAFVGPYWTRRE</sequence>
<reference evidence="3 4" key="1">
    <citation type="journal article" date="2016" name="Front. Microbiol.">
        <title>Comparative Genomics Analysis of Streptomyces Species Reveals Their Adaptation to the Marine Environment and Their Diversity at the Genomic Level.</title>
        <authorList>
            <person name="Tian X."/>
            <person name="Zhang Z."/>
            <person name="Yang T."/>
            <person name="Chen M."/>
            <person name="Li J."/>
            <person name="Chen F."/>
            <person name="Yang J."/>
            <person name="Li W."/>
            <person name="Zhang B."/>
            <person name="Zhang Z."/>
            <person name="Wu J."/>
            <person name="Zhang C."/>
            <person name="Long L."/>
            <person name="Xiao J."/>
        </authorList>
    </citation>
    <scope>NUCLEOTIDE SEQUENCE [LARGE SCALE GENOMIC DNA]</scope>
    <source>
        <strain evidence="3 4">SCSIO 10429</strain>
    </source>
</reference>
<evidence type="ECO:0000313" key="4">
    <source>
        <dbReference type="Proteomes" id="UP000176005"/>
    </source>
</evidence>
<evidence type="ECO:0000256" key="1">
    <source>
        <dbReference type="SAM" id="MobiDB-lite"/>
    </source>
</evidence>
<keyword evidence="4" id="KW-1185">Reference proteome</keyword>
<feature type="transmembrane region" description="Helical" evidence="2">
    <location>
        <begin position="141"/>
        <end position="161"/>
    </location>
</feature>
<dbReference type="PANTHER" id="PTHR42305">
    <property type="entry name" value="MEMBRANE PROTEIN RV1733C-RELATED"/>
    <property type="match status" value="1"/>
</dbReference>
<dbReference type="PANTHER" id="PTHR42305:SF1">
    <property type="entry name" value="MEMBRANE PROTEIN RV1733C-RELATED"/>
    <property type="match status" value="1"/>
</dbReference>
<accession>A0A1E7LCJ5</accession>
<dbReference type="AlphaFoldDB" id="A0A1E7LCJ5"/>
<dbReference type="EMBL" id="LJGW01000037">
    <property type="protein sequence ID" value="OEV13831.1"/>
    <property type="molecule type" value="Genomic_DNA"/>
</dbReference>
<keyword evidence="2" id="KW-0472">Membrane</keyword>